<organism evidence="6 7">
    <name type="scientific">Terriglobus saanensis (strain ATCC BAA-1853 / DSM 23119 / SP1PR4)</name>
    <dbReference type="NCBI Taxonomy" id="401053"/>
    <lineage>
        <taxon>Bacteria</taxon>
        <taxon>Pseudomonadati</taxon>
        <taxon>Acidobacteriota</taxon>
        <taxon>Terriglobia</taxon>
        <taxon>Terriglobales</taxon>
        <taxon>Acidobacteriaceae</taxon>
        <taxon>Terriglobus</taxon>
    </lineage>
</organism>
<evidence type="ECO:0000256" key="4">
    <source>
        <dbReference type="PROSITE-ProRule" id="PRU00433"/>
    </source>
</evidence>
<dbReference type="InterPro" id="IPR009056">
    <property type="entry name" value="Cyt_c-like_dom"/>
</dbReference>
<dbReference type="AlphaFoldDB" id="E8UYX5"/>
<evidence type="ECO:0000256" key="2">
    <source>
        <dbReference type="ARBA" id="ARBA00022723"/>
    </source>
</evidence>
<dbReference type="STRING" id="401053.AciPR4_3588"/>
<dbReference type="Gene3D" id="2.60.40.420">
    <property type="entry name" value="Cupredoxins - blue copper proteins"/>
    <property type="match status" value="1"/>
</dbReference>
<name>E8UYX5_TERSS</name>
<dbReference type="GO" id="GO:0020037">
    <property type="term" value="F:heme binding"/>
    <property type="evidence" value="ECO:0007669"/>
    <property type="project" value="InterPro"/>
</dbReference>
<evidence type="ECO:0000313" key="6">
    <source>
        <dbReference type="EMBL" id="ADV84341.1"/>
    </source>
</evidence>
<proteinExistence type="predicted"/>
<gene>
    <name evidence="6" type="ordered locus">AciPR4_3588</name>
</gene>
<dbReference type="KEGG" id="tsa:AciPR4_3588"/>
<dbReference type="SUPFAM" id="SSF56524">
    <property type="entry name" value="Oxidoreductase molybdopterin-binding domain"/>
    <property type="match status" value="1"/>
</dbReference>
<dbReference type="EMBL" id="CP002467">
    <property type="protein sequence ID" value="ADV84341.1"/>
    <property type="molecule type" value="Genomic_DNA"/>
</dbReference>
<dbReference type="SUPFAM" id="SSF46626">
    <property type="entry name" value="Cytochrome c"/>
    <property type="match status" value="1"/>
</dbReference>
<accession>E8UYX5</accession>
<dbReference type="PROSITE" id="PS51007">
    <property type="entry name" value="CYTC"/>
    <property type="match status" value="1"/>
</dbReference>
<dbReference type="GO" id="GO:0046872">
    <property type="term" value="F:metal ion binding"/>
    <property type="evidence" value="ECO:0007669"/>
    <property type="project" value="UniProtKB-KW"/>
</dbReference>
<evidence type="ECO:0000259" key="5">
    <source>
        <dbReference type="PROSITE" id="PS51007"/>
    </source>
</evidence>
<dbReference type="Proteomes" id="UP000006844">
    <property type="component" value="Chromosome"/>
</dbReference>
<keyword evidence="7" id="KW-1185">Reference proteome</keyword>
<dbReference type="Gene3D" id="3.90.420.10">
    <property type="entry name" value="Oxidoreductase, molybdopterin-binding domain"/>
    <property type="match status" value="1"/>
</dbReference>
<evidence type="ECO:0000256" key="1">
    <source>
        <dbReference type="ARBA" id="ARBA00022617"/>
    </source>
</evidence>
<dbReference type="eggNOG" id="COG2041">
    <property type="taxonomic scope" value="Bacteria"/>
</dbReference>
<sequence>MAGLLSFAAVSPDTKKVGIQELPPFHDKLPLHESRIASEDLTVSGDLPGLPAKAVRFVSYPDLLRLPQVNFKVTDDPNFKEATEIGGVYLEEVLRALGISEEGTLIAAICDDKYEAHYPVAYRAAHHPILVLQINGKPLSQRSRTGDGGTYGPYLISHASFTPRFRVLSYAEEAQIPNGVLELRFSKEHEVFEAIHPRGPSAGGSSQRLGYTIARENCFRCHNSGDYGGNKSGRPWSSLARLAQTNPEDFARYIKDPHSVNRFAQMPGFPEYDEVTLSALTAYFQTFASGSSSQ</sequence>
<evidence type="ECO:0000256" key="3">
    <source>
        <dbReference type="ARBA" id="ARBA00023004"/>
    </source>
</evidence>
<keyword evidence="3 4" id="KW-0408">Iron</keyword>
<dbReference type="eggNOG" id="COG2010">
    <property type="taxonomic scope" value="Bacteria"/>
</dbReference>
<dbReference type="InterPro" id="IPR036909">
    <property type="entry name" value="Cyt_c-like_dom_sf"/>
</dbReference>
<evidence type="ECO:0000313" key="7">
    <source>
        <dbReference type="Proteomes" id="UP000006844"/>
    </source>
</evidence>
<dbReference type="OrthoDB" id="115451at2"/>
<dbReference type="RefSeq" id="WP_013570071.1">
    <property type="nucleotide sequence ID" value="NC_014963.1"/>
</dbReference>
<feature type="domain" description="Cytochrome c" evidence="5">
    <location>
        <begin position="205"/>
        <end position="288"/>
    </location>
</feature>
<dbReference type="InterPro" id="IPR008972">
    <property type="entry name" value="Cupredoxin"/>
</dbReference>
<protein>
    <submittedName>
        <fullName evidence="6">Cytochrome c, class I</fullName>
    </submittedName>
</protein>
<dbReference type="InterPro" id="IPR036374">
    <property type="entry name" value="OxRdtase_Mopterin-bd_sf"/>
</dbReference>
<reference evidence="6 7" key="1">
    <citation type="journal article" date="2012" name="Stand. Genomic Sci.">
        <title>Complete genome sequence of Terriglobus saanensis type strain SP1PR4(T), an Acidobacteria from tundra soil.</title>
        <authorList>
            <person name="Rawat S.R."/>
            <person name="Mannisto M.K."/>
            <person name="Starovoytov V."/>
            <person name="Goodwin L."/>
            <person name="Nolan M."/>
            <person name="Hauser L."/>
            <person name="Land M."/>
            <person name="Davenport K.W."/>
            <person name="Woyke T."/>
            <person name="Haggblom M.M."/>
        </authorList>
    </citation>
    <scope>NUCLEOTIDE SEQUENCE</scope>
    <source>
        <strain evidence="7">ATCC BAA-1853 / DSM 23119 / SP1PR4</strain>
    </source>
</reference>
<keyword evidence="1 4" id="KW-0349">Heme</keyword>
<dbReference type="HOGENOM" id="CLU_1007743_0_0_0"/>
<dbReference type="GO" id="GO:0009055">
    <property type="term" value="F:electron transfer activity"/>
    <property type="evidence" value="ECO:0007669"/>
    <property type="project" value="InterPro"/>
</dbReference>
<keyword evidence="2 4" id="KW-0479">Metal-binding</keyword>